<reference evidence="9" key="3">
    <citation type="submission" date="2025-09" db="UniProtKB">
        <authorList>
            <consortium name="Ensembl"/>
        </authorList>
    </citation>
    <scope>IDENTIFICATION</scope>
</reference>
<evidence type="ECO:0000256" key="4">
    <source>
        <dbReference type="ARBA" id="ARBA00022679"/>
    </source>
</evidence>
<evidence type="ECO:0000256" key="8">
    <source>
        <dbReference type="SAM" id="Phobius"/>
    </source>
</evidence>
<evidence type="ECO:0000256" key="5">
    <source>
        <dbReference type="ARBA" id="ARBA00023128"/>
    </source>
</evidence>
<keyword evidence="10" id="KW-1185">Reference proteome</keyword>
<sequence>MAQGKVASLGPIKHTFFKNMGIDVQPKVLLDKSNETSMRQQLLQGYDMLMNPKKTGERLNIFALLLHQRHQGGRNQMNVCQSKPYASPVAGFSELVWQLYLSLDILPFGLPKKSKQRKHISYIAGKKRNTKYTKYQNVVLIFFSLYLTLNFFRLERLCLH</sequence>
<protein>
    <recommendedName>
        <fullName evidence="7">Protein arginine methyltransferase NDUFAF7</fullName>
        <ecNumber evidence="7">2.1.1.320</ecNumber>
    </recommendedName>
</protein>
<evidence type="ECO:0000256" key="1">
    <source>
        <dbReference type="ARBA" id="ARBA00004173"/>
    </source>
</evidence>
<dbReference type="AlphaFoldDB" id="A0A8D2JXJ5"/>
<keyword evidence="3 7" id="KW-0489">Methyltransferase</keyword>
<comment type="similarity">
    <text evidence="2 7">Belongs to the NDUFAF7 family.</text>
</comment>
<comment type="function">
    <text evidence="7">Arginine methyltransferase involved in the assembly or stability of mitochondrial NADH:ubiquinone oxidoreductase complex (complex I).</text>
</comment>
<evidence type="ECO:0000256" key="2">
    <source>
        <dbReference type="ARBA" id="ARBA00005891"/>
    </source>
</evidence>
<dbReference type="GO" id="GO:0032259">
    <property type="term" value="P:methylation"/>
    <property type="evidence" value="ECO:0007669"/>
    <property type="project" value="UniProtKB-KW"/>
</dbReference>
<dbReference type="GO" id="GO:0032981">
    <property type="term" value="P:mitochondrial respiratory chain complex I assembly"/>
    <property type="evidence" value="ECO:0007669"/>
    <property type="project" value="TreeGrafter"/>
</dbReference>
<evidence type="ECO:0000313" key="9">
    <source>
        <dbReference type="Ensembl" id="ENSTGEP00000008336.1"/>
    </source>
</evidence>
<keyword evidence="8" id="KW-1133">Transmembrane helix</keyword>
<evidence type="ECO:0000256" key="7">
    <source>
        <dbReference type="RuleBase" id="RU364114"/>
    </source>
</evidence>
<organism evidence="9 10">
    <name type="scientific">Theropithecus gelada</name>
    <name type="common">Gelada baboon</name>
    <dbReference type="NCBI Taxonomy" id="9565"/>
    <lineage>
        <taxon>Eukaryota</taxon>
        <taxon>Metazoa</taxon>
        <taxon>Chordata</taxon>
        <taxon>Craniata</taxon>
        <taxon>Vertebrata</taxon>
        <taxon>Euteleostomi</taxon>
        <taxon>Mammalia</taxon>
        <taxon>Eutheria</taxon>
        <taxon>Euarchontoglires</taxon>
        <taxon>Primates</taxon>
        <taxon>Haplorrhini</taxon>
        <taxon>Catarrhini</taxon>
        <taxon>Cercopithecidae</taxon>
        <taxon>Cercopithecinae</taxon>
        <taxon>Theropithecus</taxon>
    </lineage>
</organism>
<dbReference type="PANTHER" id="PTHR12049:SF7">
    <property type="entry name" value="PROTEIN ARGININE METHYLTRANSFERASE NDUFAF7, MITOCHONDRIAL"/>
    <property type="match status" value="1"/>
</dbReference>
<name>A0A8D2JXJ5_THEGE</name>
<dbReference type="GO" id="GO:0005739">
    <property type="term" value="C:mitochondrion"/>
    <property type="evidence" value="ECO:0007669"/>
    <property type="project" value="UniProtKB-SubCell"/>
</dbReference>
<keyword evidence="4 7" id="KW-0808">Transferase</keyword>
<reference evidence="9" key="2">
    <citation type="submission" date="2025-08" db="UniProtKB">
        <authorList>
            <consortium name="Ensembl"/>
        </authorList>
    </citation>
    <scope>IDENTIFICATION</scope>
</reference>
<dbReference type="Ensembl" id="ENSTGET00000010034.1">
    <property type="protein sequence ID" value="ENSTGEP00000008336.1"/>
    <property type="gene ID" value="ENSTGEG00000006813.1"/>
</dbReference>
<evidence type="ECO:0000256" key="3">
    <source>
        <dbReference type="ARBA" id="ARBA00022603"/>
    </source>
</evidence>
<keyword evidence="5 7" id="KW-0496">Mitochondrion</keyword>
<proteinExistence type="inferred from homology"/>
<comment type="catalytic activity">
    <reaction evidence="6 7">
        <text>L-arginyl-[protein] + 2 S-adenosyl-L-methionine = N(omega),N(omega)'-dimethyl-L-arginyl-[protein] + 2 S-adenosyl-L-homocysteine + 2 H(+)</text>
        <dbReference type="Rhea" id="RHEA:48108"/>
        <dbReference type="Rhea" id="RHEA-COMP:10532"/>
        <dbReference type="Rhea" id="RHEA-COMP:11992"/>
        <dbReference type="ChEBI" id="CHEBI:15378"/>
        <dbReference type="ChEBI" id="CHEBI:29965"/>
        <dbReference type="ChEBI" id="CHEBI:57856"/>
        <dbReference type="ChEBI" id="CHEBI:59789"/>
        <dbReference type="ChEBI" id="CHEBI:88221"/>
        <dbReference type="EC" id="2.1.1.320"/>
    </reaction>
</comment>
<keyword evidence="8" id="KW-0812">Transmembrane</keyword>
<evidence type="ECO:0000256" key="6">
    <source>
        <dbReference type="ARBA" id="ARBA00048612"/>
    </source>
</evidence>
<dbReference type="PANTHER" id="PTHR12049">
    <property type="entry name" value="PROTEIN ARGININE METHYLTRANSFERASE NDUFAF7, MITOCHONDRIAL"/>
    <property type="match status" value="1"/>
</dbReference>
<dbReference type="GO" id="GO:0035243">
    <property type="term" value="F:protein-arginine omega-N symmetric methyltransferase activity"/>
    <property type="evidence" value="ECO:0007669"/>
    <property type="project" value="UniProtKB-EC"/>
</dbReference>
<evidence type="ECO:0000313" key="10">
    <source>
        <dbReference type="Proteomes" id="UP000694411"/>
    </source>
</evidence>
<keyword evidence="8" id="KW-0472">Membrane</keyword>
<comment type="subcellular location">
    <subcellularLocation>
        <location evidence="1 7">Mitochondrion</location>
    </subcellularLocation>
</comment>
<accession>A0A8D2JXJ5</accession>
<dbReference type="EC" id="2.1.1.320" evidence="7"/>
<dbReference type="Proteomes" id="UP000694411">
    <property type="component" value="Chromosome 8"/>
</dbReference>
<feature type="transmembrane region" description="Helical" evidence="8">
    <location>
        <begin position="135"/>
        <end position="154"/>
    </location>
</feature>
<dbReference type="InterPro" id="IPR003788">
    <property type="entry name" value="NDUFAF7"/>
</dbReference>
<reference evidence="9" key="1">
    <citation type="submission" date="2018-05" db="EMBL/GenBank/DDBJ databases">
        <title>Whole genome of Theropithecus gelada.</title>
        <authorList>
            <person name="Chiou K.L."/>
            <person name="Snyder-Mackler N."/>
        </authorList>
    </citation>
    <scope>NUCLEOTIDE SEQUENCE [LARGE SCALE GENOMIC DNA]</scope>
</reference>